<evidence type="ECO:0000313" key="3">
    <source>
        <dbReference type="EMBL" id="THV24914.1"/>
    </source>
</evidence>
<dbReference type="GO" id="GO:0005737">
    <property type="term" value="C:cytoplasm"/>
    <property type="evidence" value="ECO:0007669"/>
    <property type="project" value="TreeGrafter"/>
</dbReference>
<dbReference type="Pfam" id="PF02567">
    <property type="entry name" value="PhzC-PhzF"/>
    <property type="match status" value="1"/>
</dbReference>
<evidence type="ECO:0000256" key="2">
    <source>
        <dbReference type="PIRSR" id="PIRSR016184-1"/>
    </source>
</evidence>
<dbReference type="AlphaFoldDB" id="A0A4S8PA51"/>
<comment type="similarity">
    <text evidence="1">Belongs to the PhzF family.</text>
</comment>
<organism evidence="3 4">
    <name type="scientific">Peteryoungia ipomoeae</name>
    <dbReference type="NCBI Taxonomy" id="1210932"/>
    <lineage>
        <taxon>Bacteria</taxon>
        <taxon>Pseudomonadati</taxon>
        <taxon>Pseudomonadota</taxon>
        <taxon>Alphaproteobacteria</taxon>
        <taxon>Hyphomicrobiales</taxon>
        <taxon>Rhizobiaceae</taxon>
        <taxon>Peteryoungia</taxon>
    </lineage>
</organism>
<feature type="active site" evidence="2">
    <location>
        <position position="46"/>
    </location>
</feature>
<dbReference type="PANTHER" id="PTHR13774">
    <property type="entry name" value="PHENAZINE BIOSYNTHESIS PROTEIN"/>
    <property type="match status" value="1"/>
</dbReference>
<dbReference type="Proteomes" id="UP000308828">
    <property type="component" value="Unassembled WGS sequence"/>
</dbReference>
<name>A0A4S8PA51_9HYPH</name>
<dbReference type="OrthoDB" id="9788221at2"/>
<comment type="caution">
    <text evidence="3">The sequence shown here is derived from an EMBL/GenBank/DDBJ whole genome shotgun (WGS) entry which is preliminary data.</text>
</comment>
<proteinExistence type="inferred from homology"/>
<dbReference type="GO" id="GO:0016853">
    <property type="term" value="F:isomerase activity"/>
    <property type="evidence" value="ECO:0007669"/>
    <property type="project" value="TreeGrafter"/>
</dbReference>
<evidence type="ECO:0000313" key="4">
    <source>
        <dbReference type="Proteomes" id="UP000308828"/>
    </source>
</evidence>
<dbReference type="RefSeq" id="WP_136596761.1">
    <property type="nucleotide sequence ID" value="NZ_STGV01000001.1"/>
</dbReference>
<dbReference type="NCBIfam" id="TIGR00654">
    <property type="entry name" value="PhzF_family"/>
    <property type="match status" value="1"/>
</dbReference>
<dbReference type="SUPFAM" id="SSF54506">
    <property type="entry name" value="Diaminopimelate epimerase-like"/>
    <property type="match status" value="1"/>
</dbReference>
<gene>
    <name evidence="3" type="ORF">FAA97_01490</name>
</gene>
<dbReference type="InterPro" id="IPR003719">
    <property type="entry name" value="Phenazine_PhzF-like"/>
</dbReference>
<protein>
    <submittedName>
        <fullName evidence="3">PhzF family phenazine biosynthesis protein</fullName>
    </submittedName>
</protein>
<dbReference type="PANTHER" id="PTHR13774:SF32">
    <property type="entry name" value="ANTISENSE-ENHANCING SEQUENCE 1"/>
    <property type="match status" value="1"/>
</dbReference>
<dbReference type="PIRSF" id="PIRSF016184">
    <property type="entry name" value="PhzC_PhzF"/>
    <property type="match status" value="1"/>
</dbReference>
<evidence type="ECO:0000256" key="1">
    <source>
        <dbReference type="ARBA" id="ARBA00008270"/>
    </source>
</evidence>
<dbReference type="Gene3D" id="3.10.310.10">
    <property type="entry name" value="Diaminopimelate Epimerase, Chain A, domain 1"/>
    <property type="match status" value="2"/>
</dbReference>
<sequence>MSRDYAIYDVFTDQKLAGNPLAVVFDGDGLSDDAMQAIAAEFNLSETVFVQPADHPVHTAKLRIFTPARELPFAGHPTVGAAIALAERAHDLSDGGQADLVSVLEENVGAVRCAVRLRAGEAGFSEFTLPRNSVQHVFPLDRQEIADALSLQSSQIGFENHVPTVWSAGVPFLLVPVHDLAAASVAEFEPGLWERIAPLCEGHLVSAYLYCRGGVHHGAHFHARMFSSDMGISEDPATGSAVAAFSGAIHLFDGLPDGHHALLIEQGVEMGRPSHIHLHLDVEGDKINKARIGGRAVRLARGSLEI</sequence>
<reference evidence="3 4" key="1">
    <citation type="submission" date="2019-04" db="EMBL/GenBank/DDBJ databases">
        <title>Genome sequence of strain shin9-1.</title>
        <authorList>
            <person name="Gao J."/>
            <person name="Sun J."/>
        </authorList>
    </citation>
    <scope>NUCLEOTIDE SEQUENCE [LARGE SCALE GENOMIC DNA]</scope>
    <source>
        <strain evidence="4">shin9-1</strain>
    </source>
</reference>
<accession>A0A4S8PA51</accession>
<dbReference type="EMBL" id="STGV01000001">
    <property type="protein sequence ID" value="THV24914.1"/>
    <property type="molecule type" value="Genomic_DNA"/>
</dbReference>
<keyword evidence="4" id="KW-1185">Reference proteome</keyword>